<evidence type="ECO:0000256" key="2">
    <source>
        <dbReference type="ARBA" id="ARBA00020752"/>
    </source>
</evidence>
<dbReference type="PRINTS" id="PR01469">
    <property type="entry name" value="CARBMTKINASE"/>
</dbReference>
<keyword evidence="3 6" id="KW-0808">Transferase</keyword>
<evidence type="ECO:0000256" key="5">
    <source>
        <dbReference type="NCBIfam" id="TIGR00746"/>
    </source>
</evidence>
<evidence type="ECO:0000256" key="1">
    <source>
        <dbReference type="ARBA" id="ARBA00011066"/>
    </source>
</evidence>
<proteinExistence type="inferred from homology"/>
<dbReference type="NCBIfam" id="NF009007">
    <property type="entry name" value="PRK12352.1"/>
    <property type="match status" value="1"/>
</dbReference>
<keyword evidence="4 6" id="KW-0418">Kinase</keyword>
<name>A0A147JVB4_HADYE</name>
<dbReference type="Pfam" id="PF00696">
    <property type="entry name" value="AA_kinase"/>
    <property type="match status" value="1"/>
</dbReference>
<dbReference type="NCBIfam" id="TIGR00746">
    <property type="entry name" value="arcC"/>
    <property type="match status" value="1"/>
</dbReference>
<dbReference type="Gene3D" id="3.40.1160.10">
    <property type="entry name" value="Acetylglutamate kinase-like"/>
    <property type="match status" value="1"/>
</dbReference>
<dbReference type="GO" id="GO:0019546">
    <property type="term" value="P:L-arginine deiminase pathway"/>
    <property type="evidence" value="ECO:0007669"/>
    <property type="project" value="TreeGrafter"/>
</dbReference>
<accession>A0A147JVB4</accession>
<dbReference type="AlphaFoldDB" id="A0A147JVB4"/>
<sequence length="321" mass="35042">MRLLVALGGNAIKQAHEKGTTQEQFINCKKTATLLAQVVQKMKPEDRLIITHGNGPQVGNLAVQQDLAKSVVPPQDMDVLGAMTQGQIGYMLQQTLDNQLRKLGIKRQVIAVVNRVLVSKDDPEFQGENASKPVGNFLTEAEMKEEKAKHPDYIFKKVKPTGERCWRRVVPSPDPIANVEAEAIRKMVDAGIIVIASGGGGIPVILNDNGNYRGVDAVIDKDLAGEKLAEVVDADTFLILTDVEKVKLNFGKPNETEISRMTVEEAKRYLAEGHFLAGSMGPKVKACIRFLEWGGKRAIISSLDKVTEALEGKTGTHIVRG</sequence>
<dbReference type="GO" id="GO:0005829">
    <property type="term" value="C:cytosol"/>
    <property type="evidence" value="ECO:0007669"/>
    <property type="project" value="TreeGrafter"/>
</dbReference>
<dbReference type="PIRSF" id="PIRSF000723">
    <property type="entry name" value="Carbamate_kin"/>
    <property type="match status" value="1"/>
</dbReference>
<dbReference type="Proteomes" id="UP000074294">
    <property type="component" value="Unassembled WGS sequence"/>
</dbReference>
<dbReference type="InterPro" id="IPR036393">
    <property type="entry name" value="AceGlu_kinase-like_sf"/>
</dbReference>
<evidence type="ECO:0000313" key="8">
    <source>
        <dbReference type="EMBL" id="KUO40458.1"/>
    </source>
</evidence>
<dbReference type="CDD" id="cd04235">
    <property type="entry name" value="AAK_CK"/>
    <property type="match status" value="1"/>
</dbReference>
<evidence type="ECO:0000256" key="6">
    <source>
        <dbReference type="PIRNR" id="PIRNR000723"/>
    </source>
</evidence>
<gene>
    <name evidence="8" type="ORF">APZ16_00030</name>
</gene>
<organism evidence="8 9">
    <name type="scientific">Hadarchaeum yellowstonense</name>
    <dbReference type="NCBI Taxonomy" id="1776334"/>
    <lineage>
        <taxon>Archaea</taxon>
        <taxon>Methanobacteriati</taxon>
        <taxon>Candidatus Hadarchaeota</taxon>
        <taxon>Candidatus Hadarchaeia</taxon>
        <taxon>Candidatus Hadarchaeales</taxon>
        <taxon>Candidatus Hadarchaeaceae</taxon>
        <taxon>Candidatus Hadarchaeum</taxon>
    </lineage>
</organism>
<dbReference type="FunFam" id="3.40.1160.10:FF:000007">
    <property type="entry name" value="Carbamate kinase"/>
    <property type="match status" value="1"/>
</dbReference>
<evidence type="ECO:0000313" key="9">
    <source>
        <dbReference type="Proteomes" id="UP000074294"/>
    </source>
</evidence>
<reference evidence="8 9" key="1">
    <citation type="journal article" date="2016" name="Nat. Microbiol.">
        <title>Genomic inference of the metabolism of cosmopolitan subsurface Archaea, Hadesarchaea.</title>
        <authorList>
            <person name="Baker B.J."/>
            <person name="Saw J.H."/>
            <person name="Lind A.E."/>
            <person name="Lazar C.S."/>
            <person name="Hinrichs K.-U."/>
            <person name="Teske A.P."/>
            <person name="Ettema T.J."/>
        </authorList>
    </citation>
    <scope>NUCLEOTIDE SEQUENCE [LARGE SCALE GENOMIC DNA]</scope>
</reference>
<evidence type="ECO:0000256" key="4">
    <source>
        <dbReference type="ARBA" id="ARBA00022777"/>
    </source>
</evidence>
<comment type="caution">
    <text evidence="8">The sequence shown here is derived from an EMBL/GenBank/DDBJ whole genome shotgun (WGS) entry which is preliminary data.</text>
</comment>
<dbReference type="EMBL" id="LQMQ01000041">
    <property type="protein sequence ID" value="KUO40458.1"/>
    <property type="molecule type" value="Genomic_DNA"/>
</dbReference>
<protein>
    <recommendedName>
        <fullName evidence="2 5">Carbamate kinase</fullName>
    </recommendedName>
</protein>
<feature type="domain" description="Aspartate/glutamate/uridylate kinase" evidence="7">
    <location>
        <begin position="1"/>
        <end position="300"/>
    </location>
</feature>
<dbReference type="SUPFAM" id="SSF53633">
    <property type="entry name" value="Carbamate kinase-like"/>
    <property type="match status" value="1"/>
</dbReference>
<evidence type="ECO:0000259" key="7">
    <source>
        <dbReference type="Pfam" id="PF00696"/>
    </source>
</evidence>
<dbReference type="STRING" id="1776334.APZ16_00030"/>
<evidence type="ECO:0000256" key="3">
    <source>
        <dbReference type="ARBA" id="ARBA00022679"/>
    </source>
</evidence>
<dbReference type="GO" id="GO:0008804">
    <property type="term" value="F:carbamate kinase activity"/>
    <property type="evidence" value="ECO:0007669"/>
    <property type="project" value="UniProtKB-UniRule"/>
</dbReference>
<dbReference type="InterPro" id="IPR003964">
    <property type="entry name" value="Carb_kinase"/>
</dbReference>
<dbReference type="PANTHER" id="PTHR30409:SF1">
    <property type="entry name" value="CARBAMATE KINASE-RELATED"/>
    <property type="match status" value="1"/>
</dbReference>
<dbReference type="PANTHER" id="PTHR30409">
    <property type="entry name" value="CARBAMATE KINASE"/>
    <property type="match status" value="1"/>
</dbReference>
<comment type="similarity">
    <text evidence="1 6">Belongs to the carbamate kinase family.</text>
</comment>
<dbReference type="InterPro" id="IPR001048">
    <property type="entry name" value="Asp/Glu/Uridylate_kinase"/>
</dbReference>